<dbReference type="AlphaFoldDB" id="A0A380LQJ1"/>
<dbReference type="CDD" id="cd00093">
    <property type="entry name" value="HTH_XRE"/>
    <property type="match status" value="1"/>
</dbReference>
<dbReference type="RefSeq" id="WP_022789724.1">
    <property type="nucleotide sequence ID" value="NZ_UHFX01000003.1"/>
</dbReference>
<evidence type="ECO:0000259" key="3">
    <source>
        <dbReference type="PROSITE" id="PS50943"/>
    </source>
</evidence>
<feature type="domain" description="HTH cro/C1-type" evidence="3">
    <location>
        <begin position="6"/>
        <end position="60"/>
    </location>
</feature>
<keyword evidence="2" id="KW-0472">Membrane</keyword>
<dbReference type="SUPFAM" id="SSF47413">
    <property type="entry name" value="lambda repressor-like DNA-binding domains"/>
    <property type="match status" value="1"/>
</dbReference>
<dbReference type="Gene3D" id="1.10.260.40">
    <property type="entry name" value="lambda repressor-like DNA-binding domains"/>
    <property type="match status" value="1"/>
</dbReference>
<dbReference type="PROSITE" id="PS50943">
    <property type="entry name" value="HTH_CROC1"/>
    <property type="match status" value="1"/>
</dbReference>
<accession>A0A380LQJ1</accession>
<feature type="transmembrane region" description="Helical" evidence="2">
    <location>
        <begin position="146"/>
        <end position="165"/>
    </location>
</feature>
<sequence>MLSENIKKLRKSKGLSQQELAVELNVVRQTLSKWENGLSVPDADMLVSLSNTFDVPVSSLLGETISEKEADTIQSLANKLEIINLQLAQRKESRQKILHISFILGSVLIIIGFLIMAALGSSYLTWTSNDMETAVLIVFLHGIEWLFIRVAPLLLIGTLIGVYITRKKY</sequence>
<dbReference type="SMART" id="SM00530">
    <property type="entry name" value="HTH_XRE"/>
    <property type="match status" value="1"/>
</dbReference>
<keyword evidence="2" id="KW-0812">Transmembrane</keyword>
<evidence type="ECO:0000256" key="1">
    <source>
        <dbReference type="ARBA" id="ARBA00023125"/>
    </source>
</evidence>
<dbReference type="Proteomes" id="UP000255523">
    <property type="component" value="Unassembled WGS sequence"/>
</dbReference>
<evidence type="ECO:0000313" key="5">
    <source>
        <dbReference type="Proteomes" id="UP000255523"/>
    </source>
</evidence>
<reference evidence="4 5" key="1">
    <citation type="submission" date="2018-06" db="EMBL/GenBank/DDBJ databases">
        <authorList>
            <consortium name="Pathogen Informatics"/>
            <person name="Doyle S."/>
        </authorList>
    </citation>
    <scope>NUCLEOTIDE SEQUENCE [LARGE SCALE GENOMIC DNA]</scope>
    <source>
        <strain evidence="4 5">NCTC11087</strain>
    </source>
</reference>
<dbReference type="PANTHER" id="PTHR46558:SF3">
    <property type="entry name" value="TRANSCRIPTIONAL REGULATOR"/>
    <property type="match status" value="1"/>
</dbReference>
<keyword evidence="5" id="KW-1185">Reference proteome</keyword>
<dbReference type="InterPro" id="IPR001387">
    <property type="entry name" value="Cro/C1-type_HTH"/>
</dbReference>
<dbReference type="GO" id="GO:0003677">
    <property type="term" value="F:DNA binding"/>
    <property type="evidence" value="ECO:0007669"/>
    <property type="project" value="UniProtKB-KW"/>
</dbReference>
<dbReference type="PANTHER" id="PTHR46558">
    <property type="entry name" value="TRACRIPTIONAL REGULATORY PROTEIN-RELATED-RELATED"/>
    <property type="match status" value="1"/>
</dbReference>
<proteinExistence type="predicted"/>
<name>A0A380LQJ1_9FIRM</name>
<organism evidence="4 5">
    <name type="scientific">Faecalicoccus pleomorphus</name>
    <dbReference type="NCBI Taxonomy" id="1323"/>
    <lineage>
        <taxon>Bacteria</taxon>
        <taxon>Bacillati</taxon>
        <taxon>Bacillota</taxon>
        <taxon>Erysipelotrichia</taxon>
        <taxon>Erysipelotrichales</taxon>
        <taxon>Erysipelotrichaceae</taxon>
        <taxon>Faecalicoccus</taxon>
    </lineage>
</organism>
<dbReference type="InterPro" id="IPR010982">
    <property type="entry name" value="Lambda_DNA-bd_dom_sf"/>
</dbReference>
<dbReference type="EMBL" id="UHFX01000003">
    <property type="protein sequence ID" value="SUO05102.1"/>
    <property type="molecule type" value="Genomic_DNA"/>
</dbReference>
<keyword evidence="1 4" id="KW-0238">DNA-binding</keyword>
<dbReference type="GeneID" id="77462968"/>
<evidence type="ECO:0000256" key="2">
    <source>
        <dbReference type="SAM" id="Phobius"/>
    </source>
</evidence>
<keyword evidence="2" id="KW-1133">Transmembrane helix</keyword>
<protein>
    <submittedName>
        <fullName evidence="4">Putative DNA-binding membrane protein</fullName>
    </submittedName>
</protein>
<gene>
    <name evidence="4" type="primary">immR_8</name>
    <name evidence="4" type="ORF">NCTC11087_02037</name>
</gene>
<feature type="transmembrane region" description="Helical" evidence="2">
    <location>
        <begin position="97"/>
        <end position="126"/>
    </location>
</feature>
<dbReference type="Pfam" id="PF01381">
    <property type="entry name" value="HTH_3"/>
    <property type="match status" value="1"/>
</dbReference>
<dbReference type="OrthoDB" id="9801008at2"/>
<evidence type="ECO:0000313" key="4">
    <source>
        <dbReference type="EMBL" id="SUO05102.1"/>
    </source>
</evidence>